<reference evidence="1 3" key="1">
    <citation type="submission" date="2015-10" db="EMBL/GenBank/DDBJ databases">
        <title>The utility of whole genome sequencing in characterizing Acinetobacter epidemiology and analyzing hospital outbreaks.</title>
        <authorList>
            <person name="Ozer E.A."/>
            <person name="Fitzpatrick M.A."/>
            <person name="Hauser A.R."/>
        </authorList>
    </citation>
    <scope>NUCLEOTIDE SEQUENCE [LARGE SCALE GENOMIC DNA]</scope>
    <source>
        <strain evidence="1 3">ABBL072</strain>
    </source>
</reference>
<proteinExistence type="predicted"/>
<dbReference type="Proteomes" id="UP000051449">
    <property type="component" value="Unassembled WGS sequence"/>
</dbReference>
<protein>
    <submittedName>
        <fullName evidence="2">Uncharacterized protein</fullName>
    </submittedName>
</protein>
<sequence>MPINKPTQDTYKIWPFKADLEDGRTNIGAIDLTKEPERIDEIHELQFTPRLKTAIYHLNKENTAFMTLGCLIEKDPEKENCWWAYIEFCFRPNINVSSVDVDTLDEQFLNYLATKYSSEFSEALRHHLIWEAFHASIYDNTPSRVYSVFLNAQAPENYDQAYTLLIEWLHSEFLHLAQ</sequence>
<evidence type="ECO:0000313" key="2">
    <source>
        <dbReference type="EMBL" id="MQR51233.1"/>
    </source>
</evidence>
<dbReference type="EMBL" id="LLGC01000075">
    <property type="protein sequence ID" value="KQE09710.1"/>
    <property type="molecule type" value="Genomic_DNA"/>
</dbReference>
<evidence type="ECO:0000313" key="3">
    <source>
        <dbReference type="Proteomes" id="UP000051449"/>
    </source>
</evidence>
<dbReference type="AlphaFoldDB" id="A0A6H2UTX2"/>
<evidence type="ECO:0000313" key="1">
    <source>
        <dbReference type="EMBL" id="KQE09710.1"/>
    </source>
</evidence>
<name>A0A6H2UTX2_ACIBA</name>
<organism evidence="2 4">
    <name type="scientific">Acinetobacter baumannii</name>
    <dbReference type="NCBI Taxonomy" id="470"/>
    <lineage>
        <taxon>Bacteria</taxon>
        <taxon>Pseudomonadati</taxon>
        <taxon>Pseudomonadota</taxon>
        <taxon>Gammaproteobacteria</taxon>
        <taxon>Moraxellales</taxon>
        <taxon>Moraxellaceae</taxon>
        <taxon>Acinetobacter</taxon>
        <taxon>Acinetobacter calcoaceticus/baumannii complex</taxon>
    </lineage>
</organism>
<dbReference type="KEGG" id="abk:LX00_14830"/>
<dbReference type="Proteomes" id="UP000461234">
    <property type="component" value="Unassembled WGS sequence"/>
</dbReference>
<dbReference type="KEGG" id="abau:IX87_18760"/>
<evidence type="ECO:0000313" key="4">
    <source>
        <dbReference type="Proteomes" id="UP000461234"/>
    </source>
</evidence>
<dbReference type="RefSeq" id="WP_031975097.1">
    <property type="nucleotide sequence ID" value="NZ_CM125926.1"/>
</dbReference>
<accession>A0A6H2UTX2</accession>
<gene>
    <name evidence="1" type="ORF">APD33_00560</name>
    <name evidence="2" type="ORF">F2P40_18215</name>
</gene>
<comment type="caution">
    <text evidence="2">The sequence shown here is derived from an EMBL/GenBank/DDBJ whole genome shotgun (WGS) entry which is preliminary data.</text>
</comment>
<reference evidence="2 4" key="2">
    <citation type="submission" date="2019-10" db="EMBL/GenBank/DDBJ databases">
        <title>Genetic environment of the oxa23 gene and comparative analysis of carbapenem resistant Acinetobacter baumannii isolates belonging to global clone 1, lineage 2 recovered in a burns hospital outbreak in 2012-2013.</title>
        <authorList>
            <person name="Douraghi M."/>
            <person name="Aris P."/>
            <person name="Kenyon J."/>
            <person name="Hamidian M."/>
        </authorList>
    </citation>
    <scope>NUCLEOTIDE SEQUENCE [LARGE SCALE GENOMIC DNA]</scope>
    <source>
        <strain evidence="2 4">ABS103</strain>
    </source>
</reference>
<dbReference type="EMBL" id="WIOC01000033">
    <property type="protein sequence ID" value="MQR51233.1"/>
    <property type="molecule type" value="Genomic_DNA"/>
</dbReference>